<dbReference type="Gene3D" id="3.40.50.300">
    <property type="entry name" value="P-loop containing nucleotide triphosphate hydrolases"/>
    <property type="match status" value="1"/>
</dbReference>
<dbReference type="STRING" id="679935.Alfi_0784"/>
<gene>
    <name evidence="1" type="ordered locus">Alfi_0784</name>
</gene>
<dbReference type="HOGENOM" id="CLU_029599_0_0_10"/>
<evidence type="ECO:0000313" key="2">
    <source>
        <dbReference type="Proteomes" id="UP000006052"/>
    </source>
</evidence>
<dbReference type="RefSeq" id="WP_014774842.1">
    <property type="nucleotide sequence ID" value="NC_018011.1"/>
</dbReference>
<dbReference type="KEGG" id="afd:Alfi_0784"/>
<reference evidence="2" key="1">
    <citation type="journal article" date="2013" name="Stand. Genomic Sci.">
        <title>Complete genome sequence of the bile-resistant pigment-producing anaerobe Alistipes finegoldii type strain (AHN2437(T)).</title>
        <authorList>
            <person name="Mavromatis K."/>
            <person name="Stackebrandt E."/>
            <person name="Munk C."/>
            <person name="Lapidus A."/>
            <person name="Nolan M."/>
            <person name="Lucas S."/>
            <person name="Hammon N."/>
            <person name="Deshpande S."/>
            <person name="Cheng J.F."/>
            <person name="Tapia R."/>
            <person name="Goodwin L.A."/>
            <person name="Pitluck S."/>
            <person name="Liolios K."/>
            <person name="Pagani I."/>
            <person name="Ivanova N."/>
            <person name="Mikhailova N."/>
            <person name="Huntemann M."/>
            <person name="Pati A."/>
            <person name="Chen A."/>
            <person name="Palaniappan K."/>
            <person name="Land M."/>
            <person name="Hauser L."/>
            <person name="Rohde M."/>
            <person name="Gronow S."/>
            <person name="Goker M."/>
            <person name="Detter J.C."/>
            <person name="Bristow J."/>
            <person name="Eisen J.A."/>
            <person name="Markowitz V."/>
            <person name="Hugenholtz P."/>
            <person name="Kyrpides N.C."/>
            <person name="Klenk H.P."/>
            <person name="Woyke T."/>
        </authorList>
    </citation>
    <scope>NUCLEOTIDE SEQUENCE</scope>
    <source>
        <strain evidence="2">DSM 17242 / JCM 16770 / AHN 2437 / CCUG 46020 / CIP 107999</strain>
    </source>
</reference>
<evidence type="ECO:0000313" key="1">
    <source>
        <dbReference type="EMBL" id="AFL77158.1"/>
    </source>
</evidence>
<accession>I3YJJ0</accession>
<dbReference type="PATRIC" id="fig|679935.3.peg.728"/>
<dbReference type="AlphaFoldDB" id="I3YJJ0"/>
<organism evidence="1 2">
    <name type="scientific">Alistipes finegoldii (strain DSM 17242 / JCM 16770 / CCUG 46020 / CIP 107999 / KCTC 15236 / AHN 2437)</name>
    <dbReference type="NCBI Taxonomy" id="679935"/>
    <lineage>
        <taxon>Bacteria</taxon>
        <taxon>Pseudomonadati</taxon>
        <taxon>Bacteroidota</taxon>
        <taxon>Bacteroidia</taxon>
        <taxon>Bacteroidales</taxon>
        <taxon>Rikenellaceae</taxon>
        <taxon>Alistipes</taxon>
    </lineage>
</organism>
<dbReference type="InterPro" id="IPR027417">
    <property type="entry name" value="P-loop_NTPase"/>
</dbReference>
<sequence length="510" mass="59261">MGNNVVKTYAEWRQWCIFVKERTTVRPESPAEKQARIRRARTDYNFFVNHYFPHYTDDPATGKHTECAPFHIEAANRVRKDPNYKGVEKWARGHAKSTHFDIFMPLWLKIQEPREINVMVLVGKSEENAKTLLGDLQAELQYNQQYIADFGVQYNAGDWQDGKFVTADGCAFFARGRGQSPRGLRYRSRRPDYIVIDDLDDDELCGNEARVKRLVNWVKEALFGTLDGGRGRFIMVGNLISKNSVLAAMAKAKGIHVSQVNILDKKGNVSWAAKWSREEVQKMADFMGYRSFQKEYMNNPITEGVVFRQEWVRWKNPLPLDKYDYLVAYCDPSFKSSSKNDYKAIKLWGKAGTELHCLAAFVRQCSVSEMVRWWYDLHERMPEKAVAEYYIEANFLQDIILDEFTREGNIRGYQLPIRADRRKKPDKFQRIEAISPLWERGFVYYNAKQRNDPDMLAGLDQTLCFEKGMSGHDDAPDADEGAIYKLQQHTRQQAFTPSVGYRHISAKNLW</sequence>
<name>I3YJJ0_ALIFI</name>
<dbReference type="EMBL" id="CP003274">
    <property type="protein sequence ID" value="AFL77158.1"/>
    <property type="molecule type" value="Genomic_DNA"/>
</dbReference>
<evidence type="ECO:0008006" key="3">
    <source>
        <dbReference type="Google" id="ProtNLM"/>
    </source>
</evidence>
<dbReference type="eggNOG" id="COG5362">
    <property type="taxonomic scope" value="Bacteria"/>
</dbReference>
<protein>
    <recommendedName>
        <fullName evidence="3">Phage terminase large subunit</fullName>
    </recommendedName>
</protein>
<proteinExistence type="predicted"/>
<dbReference type="Proteomes" id="UP000006052">
    <property type="component" value="Chromosome"/>
</dbReference>